<evidence type="ECO:0000256" key="3">
    <source>
        <dbReference type="ARBA" id="ARBA00023163"/>
    </source>
</evidence>
<sequence>MLFKTIDVSIGSFNIEQGYTIFSRSNYQTKRHSHYAIEIVYCLNGSFDLITAHTSHTGLQSAVIPPNLAHGFSCINGSCDLLFLDPLSAIGSYFMQQYHLASAKNVLLNVAGLDQLHQAGKFDISILSALAEGKRIDHTDPRVLNCIKTIDTLFSDEKISISQLSETSFLSKDRLAHLFKAQMGISIHQYILWKKISLAVLKSRTGHSLTTCAHFAGFADSAHFNKAFYKMFGLTPSFVLKS</sequence>
<dbReference type="SUPFAM" id="SSF51182">
    <property type="entry name" value="RmlC-like cupins"/>
    <property type="match status" value="1"/>
</dbReference>
<evidence type="ECO:0000256" key="1">
    <source>
        <dbReference type="ARBA" id="ARBA00023015"/>
    </source>
</evidence>
<protein>
    <submittedName>
        <fullName evidence="5">AraC-type DNA-binding protein</fullName>
    </submittedName>
</protein>
<dbReference type="PANTHER" id="PTHR43280">
    <property type="entry name" value="ARAC-FAMILY TRANSCRIPTIONAL REGULATOR"/>
    <property type="match status" value="1"/>
</dbReference>
<dbReference type="PROSITE" id="PS01124">
    <property type="entry name" value="HTH_ARAC_FAMILY_2"/>
    <property type="match status" value="1"/>
</dbReference>
<accession>A0A1M5KT62</accession>
<dbReference type="Gene3D" id="1.10.10.60">
    <property type="entry name" value="Homeodomain-like"/>
    <property type="match status" value="1"/>
</dbReference>
<dbReference type="PANTHER" id="PTHR43280:SF2">
    <property type="entry name" value="HTH-TYPE TRANSCRIPTIONAL REGULATOR EXSA"/>
    <property type="match status" value="1"/>
</dbReference>
<evidence type="ECO:0000256" key="2">
    <source>
        <dbReference type="ARBA" id="ARBA00023125"/>
    </source>
</evidence>
<dbReference type="InterPro" id="IPR018060">
    <property type="entry name" value="HTH_AraC"/>
</dbReference>
<dbReference type="SMART" id="SM00342">
    <property type="entry name" value="HTH_ARAC"/>
    <property type="match status" value="1"/>
</dbReference>
<dbReference type="InterPro" id="IPR011051">
    <property type="entry name" value="RmlC_Cupin_sf"/>
</dbReference>
<proteinExistence type="predicted"/>
<gene>
    <name evidence="5" type="ORF">SAMN04488522_10662</name>
</gene>
<dbReference type="AlphaFoldDB" id="A0A1M5KT62"/>
<dbReference type="Proteomes" id="UP000184287">
    <property type="component" value="Unassembled WGS sequence"/>
</dbReference>
<dbReference type="STRING" id="288992.SAMN04488522_10662"/>
<evidence type="ECO:0000313" key="6">
    <source>
        <dbReference type="Proteomes" id="UP000184287"/>
    </source>
</evidence>
<reference evidence="6" key="1">
    <citation type="submission" date="2016-11" db="EMBL/GenBank/DDBJ databases">
        <authorList>
            <person name="Varghese N."/>
            <person name="Submissions S."/>
        </authorList>
    </citation>
    <scope>NUCLEOTIDE SEQUENCE [LARGE SCALE GENOMIC DNA]</scope>
    <source>
        <strain evidence="6">DSM 16990</strain>
    </source>
</reference>
<evidence type="ECO:0000259" key="4">
    <source>
        <dbReference type="PROSITE" id="PS01124"/>
    </source>
</evidence>
<organism evidence="5 6">
    <name type="scientific">Pedobacter caeni</name>
    <dbReference type="NCBI Taxonomy" id="288992"/>
    <lineage>
        <taxon>Bacteria</taxon>
        <taxon>Pseudomonadati</taxon>
        <taxon>Bacteroidota</taxon>
        <taxon>Sphingobacteriia</taxon>
        <taxon>Sphingobacteriales</taxon>
        <taxon>Sphingobacteriaceae</taxon>
        <taxon>Pedobacter</taxon>
    </lineage>
</organism>
<dbReference type="GO" id="GO:0043565">
    <property type="term" value="F:sequence-specific DNA binding"/>
    <property type="evidence" value="ECO:0007669"/>
    <property type="project" value="InterPro"/>
</dbReference>
<dbReference type="GO" id="GO:0003700">
    <property type="term" value="F:DNA-binding transcription factor activity"/>
    <property type="evidence" value="ECO:0007669"/>
    <property type="project" value="InterPro"/>
</dbReference>
<keyword evidence="1" id="KW-0805">Transcription regulation</keyword>
<keyword evidence="6" id="KW-1185">Reference proteome</keyword>
<evidence type="ECO:0000313" key="5">
    <source>
        <dbReference type="EMBL" id="SHG55353.1"/>
    </source>
</evidence>
<dbReference type="Pfam" id="PF12833">
    <property type="entry name" value="HTH_18"/>
    <property type="match status" value="1"/>
</dbReference>
<dbReference type="InterPro" id="IPR009057">
    <property type="entry name" value="Homeodomain-like_sf"/>
</dbReference>
<keyword evidence="2 5" id="KW-0238">DNA-binding</keyword>
<keyword evidence="3" id="KW-0804">Transcription</keyword>
<feature type="domain" description="HTH araC/xylS-type" evidence="4">
    <location>
        <begin position="144"/>
        <end position="242"/>
    </location>
</feature>
<dbReference type="SUPFAM" id="SSF46689">
    <property type="entry name" value="Homeodomain-like"/>
    <property type="match status" value="1"/>
</dbReference>
<name>A0A1M5KT62_9SPHI</name>
<dbReference type="EMBL" id="FQUQ01000006">
    <property type="protein sequence ID" value="SHG55353.1"/>
    <property type="molecule type" value="Genomic_DNA"/>
</dbReference>